<dbReference type="Proteomes" id="UP001634393">
    <property type="component" value="Unassembled WGS sequence"/>
</dbReference>
<sequence>MATEGKLVEAIVYIGDQHPSHFFLNSMGYSSYQKDEKDTIYLCLSFSTEVENDKFWMSSLCLSQASTQICITTREGPSPIILNHFLKSALFLWSMLQELVNLKQFNGFKCPTWIHAPVLQILRNRELNKIVLIILHRTRCRARIICDSAVDSLCTLIVVILIVMNPEKKLVAIYPPAIRNTKVVTEAKVAACLTSMSMAPNARPRLWETSTLKRTISRERIKVAGSGLRPPIQ</sequence>
<protein>
    <submittedName>
        <fullName evidence="1">Uncharacterized protein</fullName>
    </submittedName>
</protein>
<evidence type="ECO:0000313" key="2">
    <source>
        <dbReference type="Proteomes" id="UP001634393"/>
    </source>
</evidence>
<name>A0ABD3U4Z8_9LAMI</name>
<comment type="caution">
    <text evidence="1">The sequence shown here is derived from an EMBL/GenBank/DDBJ whole genome shotgun (WGS) entry which is preliminary data.</text>
</comment>
<reference evidence="1 2" key="1">
    <citation type="submission" date="2024-12" db="EMBL/GenBank/DDBJ databases">
        <title>The unique morphological basis and parallel evolutionary history of personate flowers in Penstemon.</title>
        <authorList>
            <person name="Depatie T.H."/>
            <person name="Wessinger C.A."/>
        </authorList>
    </citation>
    <scope>NUCLEOTIDE SEQUENCE [LARGE SCALE GENOMIC DNA]</scope>
    <source>
        <strain evidence="1">WTNN_2</strain>
        <tissue evidence="1">Leaf</tissue>
    </source>
</reference>
<dbReference type="AlphaFoldDB" id="A0ABD3U4Z8"/>
<gene>
    <name evidence="1" type="ORF">ACJIZ3_001803</name>
</gene>
<proteinExistence type="predicted"/>
<keyword evidence="2" id="KW-1185">Reference proteome</keyword>
<dbReference type="EMBL" id="JBJXBP010000002">
    <property type="protein sequence ID" value="KAL3844400.1"/>
    <property type="molecule type" value="Genomic_DNA"/>
</dbReference>
<organism evidence="1 2">
    <name type="scientific">Penstemon smallii</name>
    <dbReference type="NCBI Taxonomy" id="265156"/>
    <lineage>
        <taxon>Eukaryota</taxon>
        <taxon>Viridiplantae</taxon>
        <taxon>Streptophyta</taxon>
        <taxon>Embryophyta</taxon>
        <taxon>Tracheophyta</taxon>
        <taxon>Spermatophyta</taxon>
        <taxon>Magnoliopsida</taxon>
        <taxon>eudicotyledons</taxon>
        <taxon>Gunneridae</taxon>
        <taxon>Pentapetalae</taxon>
        <taxon>asterids</taxon>
        <taxon>lamiids</taxon>
        <taxon>Lamiales</taxon>
        <taxon>Plantaginaceae</taxon>
        <taxon>Cheloneae</taxon>
        <taxon>Penstemon</taxon>
    </lineage>
</organism>
<evidence type="ECO:0000313" key="1">
    <source>
        <dbReference type="EMBL" id="KAL3844400.1"/>
    </source>
</evidence>
<accession>A0ABD3U4Z8</accession>